<evidence type="ECO:0000313" key="1">
    <source>
        <dbReference type="EMBL" id="MCW8346081.1"/>
    </source>
</evidence>
<comment type="caution">
    <text evidence="1">The sequence shown here is derived from an EMBL/GenBank/DDBJ whole genome shotgun (WGS) entry which is preliminary data.</text>
</comment>
<organism evidence="1 2">
    <name type="scientific">Vibrio qingdaonensis</name>
    <dbReference type="NCBI Taxonomy" id="2829491"/>
    <lineage>
        <taxon>Bacteria</taxon>
        <taxon>Pseudomonadati</taxon>
        <taxon>Pseudomonadota</taxon>
        <taxon>Gammaproteobacteria</taxon>
        <taxon>Vibrionales</taxon>
        <taxon>Vibrionaceae</taxon>
        <taxon>Vibrio</taxon>
    </lineage>
</organism>
<keyword evidence="2" id="KW-1185">Reference proteome</keyword>
<dbReference type="EMBL" id="JAKRRY010000009">
    <property type="protein sequence ID" value="MCW8346081.1"/>
    <property type="molecule type" value="Genomic_DNA"/>
</dbReference>
<evidence type="ECO:0000313" key="2">
    <source>
        <dbReference type="Proteomes" id="UP001155587"/>
    </source>
</evidence>
<protein>
    <submittedName>
        <fullName evidence="1">Uncharacterized protein</fullName>
    </submittedName>
</protein>
<dbReference type="AlphaFoldDB" id="A0A9X3CMQ8"/>
<proteinExistence type="predicted"/>
<sequence length="48" mass="4996">MVRIAELGAGPAGNATDFPIFSPLSDEQILIAFVTSVSAITGCELKDE</sequence>
<gene>
    <name evidence="1" type="ORF">MD535_08685</name>
</gene>
<name>A0A9X3CMQ8_9VIBR</name>
<accession>A0A9X3CMQ8</accession>
<dbReference type="Proteomes" id="UP001155587">
    <property type="component" value="Unassembled WGS sequence"/>
</dbReference>
<reference evidence="1" key="1">
    <citation type="submission" date="2022-02" db="EMBL/GenBank/DDBJ databases">
        <title>Vibrio sp. nov, a new bacterium isolated from seawater.</title>
        <authorList>
            <person name="Yuan Y."/>
        </authorList>
    </citation>
    <scope>NUCLEOTIDE SEQUENCE</scope>
    <source>
        <strain evidence="1">ZSDZ65</strain>
    </source>
</reference>
<dbReference type="RefSeq" id="WP_265674478.1">
    <property type="nucleotide sequence ID" value="NZ_JAKRRY010000009.1"/>
</dbReference>